<accession>A0A811U8G5</accession>
<evidence type="ECO:0000313" key="1">
    <source>
        <dbReference type="EMBL" id="CAD6994638.1"/>
    </source>
</evidence>
<reference evidence="1" key="1">
    <citation type="submission" date="2020-11" db="EMBL/GenBank/DDBJ databases">
        <authorList>
            <person name="Whitehead M."/>
        </authorList>
    </citation>
    <scope>NUCLEOTIDE SEQUENCE</scope>
    <source>
        <strain evidence="1">EGII</strain>
    </source>
</reference>
<protein>
    <submittedName>
        <fullName evidence="1">(Mediterranean fruit fly) hypothetical protein</fullName>
    </submittedName>
</protein>
<gene>
    <name evidence="1" type="ORF">CCAP1982_LOCUS3373</name>
</gene>
<dbReference type="Proteomes" id="UP000606786">
    <property type="component" value="Unassembled WGS sequence"/>
</dbReference>
<keyword evidence="2" id="KW-1185">Reference proteome</keyword>
<organism evidence="1 2">
    <name type="scientific">Ceratitis capitata</name>
    <name type="common">Mediterranean fruit fly</name>
    <name type="synonym">Tephritis capitata</name>
    <dbReference type="NCBI Taxonomy" id="7213"/>
    <lineage>
        <taxon>Eukaryota</taxon>
        <taxon>Metazoa</taxon>
        <taxon>Ecdysozoa</taxon>
        <taxon>Arthropoda</taxon>
        <taxon>Hexapoda</taxon>
        <taxon>Insecta</taxon>
        <taxon>Pterygota</taxon>
        <taxon>Neoptera</taxon>
        <taxon>Endopterygota</taxon>
        <taxon>Diptera</taxon>
        <taxon>Brachycera</taxon>
        <taxon>Muscomorpha</taxon>
        <taxon>Tephritoidea</taxon>
        <taxon>Tephritidae</taxon>
        <taxon>Ceratitis</taxon>
        <taxon>Ceratitis</taxon>
    </lineage>
</organism>
<feature type="non-terminal residue" evidence="1">
    <location>
        <position position="1"/>
    </location>
</feature>
<dbReference type="AlphaFoldDB" id="A0A811U8G5"/>
<dbReference type="EMBL" id="CAJHJT010000001">
    <property type="protein sequence ID" value="CAD6994638.1"/>
    <property type="molecule type" value="Genomic_DNA"/>
</dbReference>
<comment type="caution">
    <text evidence="1">The sequence shown here is derived from an EMBL/GenBank/DDBJ whole genome shotgun (WGS) entry which is preliminary data.</text>
</comment>
<sequence>TVDIEYSYTDEECEYVCMRVSTSMINDINVQLMKETTDIGATITTIQQLAVANSINIINYNINNNNK</sequence>
<evidence type="ECO:0000313" key="2">
    <source>
        <dbReference type="Proteomes" id="UP000606786"/>
    </source>
</evidence>
<proteinExistence type="predicted"/>
<name>A0A811U8G5_CERCA</name>